<reference evidence="1" key="1">
    <citation type="journal article" date="2023" name="Mol. Ecol. Resour.">
        <title>Chromosome-level genome assembly of a triploid poplar Populus alba 'Berolinensis'.</title>
        <authorList>
            <person name="Chen S."/>
            <person name="Yu Y."/>
            <person name="Wang X."/>
            <person name="Wang S."/>
            <person name="Zhang T."/>
            <person name="Zhou Y."/>
            <person name="He R."/>
            <person name="Meng N."/>
            <person name="Wang Y."/>
            <person name="Liu W."/>
            <person name="Liu Z."/>
            <person name="Liu J."/>
            <person name="Guo Q."/>
            <person name="Huang H."/>
            <person name="Sederoff R.R."/>
            <person name="Wang G."/>
            <person name="Qu G."/>
            <person name="Chen S."/>
        </authorList>
    </citation>
    <scope>NUCLEOTIDE SEQUENCE</scope>
    <source>
        <strain evidence="1">SC-2020</strain>
    </source>
</reference>
<dbReference type="Proteomes" id="UP001164929">
    <property type="component" value="Chromosome 8"/>
</dbReference>
<protein>
    <submittedName>
        <fullName evidence="1">Uncharacterized protein</fullName>
    </submittedName>
</protein>
<accession>A0AAD6MNB8</accession>
<proteinExistence type="predicted"/>
<name>A0AAD6MNB8_9ROSI</name>
<dbReference type="EMBL" id="JAQIZT010000008">
    <property type="protein sequence ID" value="KAJ6988714.1"/>
    <property type="molecule type" value="Genomic_DNA"/>
</dbReference>
<organism evidence="1 2">
    <name type="scientific">Populus alba x Populus x berolinensis</name>
    <dbReference type="NCBI Taxonomy" id="444605"/>
    <lineage>
        <taxon>Eukaryota</taxon>
        <taxon>Viridiplantae</taxon>
        <taxon>Streptophyta</taxon>
        <taxon>Embryophyta</taxon>
        <taxon>Tracheophyta</taxon>
        <taxon>Spermatophyta</taxon>
        <taxon>Magnoliopsida</taxon>
        <taxon>eudicotyledons</taxon>
        <taxon>Gunneridae</taxon>
        <taxon>Pentapetalae</taxon>
        <taxon>rosids</taxon>
        <taxon>fabids</taxon>
        <taxon>Malpighiales</taxon>
        <taxon>Salicaceae</taxon>
        <taxon>Saliceae</taxon>
        <taxon>Populus</taxon>
    </lineage>
</organism>
<keyword evidence="2" id="KW-1185">Reference proteome</keyword>
<sequence length="37" mass="4209">MILERHVHKLVFHVSKSDKKVPALIMKICNVISPAPE</sequence>
<evidence type="ECO:0000313" key="2">
    <source>
        <dbReference type="Proteomes" id="UP001164929"/>
    </source>
</evidence>
<gene>
    <name evidence="1" type="ORF">NC653_021596</name>
</gene>
<dbReference type="AlphaFoldDB" id="A0AAD6MNB8"/>
<comment type="caution">
    <text evidence="1">The sequence shown here is derived from an EMBL/GenBank/DDBJ whole genome shotgun (WGS) entry which is preliminary data.</text>
</comment>
<evidence type="ECO:0000313" key="1">
    <source>
        <dbReference type="EMBL" id="KAJ6988714.1"/>
    </source>
</evidence>